<name>A0A5J4SXG9_9EUKA</name>
<proteinExistence type="predicted"/>
<protein>
    <submittedName>
        <fullName evidence="1">Uncharacterized protein</fullName>
    </submittedName>
</protein>
<dbReference type="AlphaFoldDB" id="A0A5J4SXG9"/>
<organism evidence="1 2">
    <name type="scientific">Streblomastix strix</name>
    <dbReference type="NCBI Taxonomy" id="222440"/>
    <lineage>
        <taxon>Eukaryota</taxon>
        <taxon>Metamonada</taxon>
        <taxon>Preaxostyla</taxon>
        <taxon>Oxymonadida</taxon>
        <taxon>Streblomastigidae</taxon>
        <taxon>Streblomastix</taxon>
    </lineage>
</organism>
<accession>A0A5J4SXG9</accession>
<gene>
    <name evidence="1" type="ORF">EZS28_051869</name>
</gene>
<dbReference type="Proteomes" id="UP000324800">
    <property type="component" value="Unassembled WGS sequence"/>
</dbReference>
<dbReference type="EMBL" id="SNRW01039680">
    <property type="protein sequence ID" value="KAA6350936.1"/>
    <property type="molecule type" value="Genomic_DNA"/>
</dbReference>
<sequence>MTKLRASGASVLEVNAFTCHILTSTVVDAFYYRPIQRDLGTLLIQSVSLQKPKEQSQCSDADYELRTFVDQDTTTSTTDEEFQEEL</sequence>
<evidence type="ECO:0000313" key="2">
    <source>
        <dbReference type="Proteomes" id="UP000324800"/>
    </source>
</evidence>
<comment type="caution">
    <text evidence="1">The sequence shown here is derived from an EMBL/GenBank/DDBJ whole genome shotgun (WGS) entry which is preliminary data.</text>
</comment>
<reference evidence="1 2" key="1">
    <citation type="submission" date="2019-03" db="EMBL/GenBank/DDBJ databases">
        <title>Single cell metagenomics reveals metabolic interactions within the superorganism composed of flagellate Streblomastix strix and complex community of Bacteroidetes bacteria on its surface.</title>
        <authorList>
            <person name="Treitli S.C."/>
            <person name="Kolisko M."/>
            <person name="Husnik F."/>
            <person name="Keeling P."/>
            <person name="Hampl V."/>
        </authorList>
    </citation>
    <scope>NUCLEOTIDE SEQUENCE [LARGE SCALE GENOMIC DNA]</scope>
    <source>
        <strain evidence="1">ST1C</strain>
    </source>
</reference>
<evidence type="ECO:0000313" key="1">
    <source>
        <dbReference type="EMBL" id="KAA6350936.1"/>
    </source>
</evidence>